<feature type="compositionally biased region" description="Polar residues" evidence="1">
    <location>
        <begin position="87"/>
        <end position="100"/>
    </location>
</feature>
<feature type="compositionally biased region" description="Polar residues" evidence="1">
    <location>
        <begin position="1"/>
        <end position="11"/>
    </location>
</feature>
<organism evidence="2 3">
    <name type="scientific">Pleurodeles waltl</name>
    <name type="common">Iberian ribbed newt</name>
    <dbReference type="NCBI Taxonomy" id="8319"/>
    <lineage>
        <taxon>Eukaryota</taxon>
        <taxon>Metazoa</taxon>
        <taxon>Chordata</taxon>
        <taxon>Craniata</taxon>
        <taxon>Vertebrata</taxon>
        <taxon>Euteleostomi</taxon>
        <taxon>Amphibia</taxon>
        <taxon>Batrachia</taxon>
        <taxon>Caudata</taxon>
        <taxon>Salamandroidea</taxon>
        <taxon>Salamandridae</taxon>
        <taxon>Pleurodelinae</taxon>
        <taxon>Pleurodeles</taxon>
    </lineage>
</organism>
<comment type="caution">
    <text evidence="2">The sequence shown here is derived from an EMBL/GenBank/DDBJ whole genome shotgun (WGS) entry which is preliminary data.</text>
</comment>
<reference evidence="2" key="1">
    <citation type="journal article" date="2022" name="bioRxiv">
        <title>Sequencing and chromosome-scale assembly of the giantPleurodeles waltlgenome.</title>
        <authorList>
            <person name="Brown T."/>
            <person name="Elewa A."/>
            <person name="Iarovenko S."/>
            <person name="Subramanian E."/>
            <person name="Araus A.J."/>
            <person name="Petzold A."/>
            <person name="Susuki M."/>
            <person name="Suzuki K.-i.T."/>
            <person name="Hayashi T."/>
            <person name="Toyoda A."/>
            <person name="Oliveira C."/>
            <person name="Osipova E."/>
            <person name="Leigh N.D."/>
            <person name="Simon A."/>
            <person name="Yun M.H."/>
        </authorList>
    </citation>
    <scope>NUCLEOTIDE SEQUENCE</scope>
    <source>
        <strain evidence="2">20211129_DDA</strain>
        <tissue evidence="2">Liver</tissue>
    </source>
</reference>
<proteinExistence type="predicted"/>
<evidence type="ECO:0000256" key="1">
    <source>
        <dbReference type="SAM" id="MobiDB-lite"/>
    </source>
</evidence>
<protein>
    <submittedName>
        <fullName evidence="2">Uncharacterized protein</fullName>
    </submittedName>
</protein>
<dbReference type="Proteomes" id="UP001066276">
    <property type="component" value="Chromosome 4_1"/>
</dbReference>
<dbReference type="EMBL" id="JANPWB010000007">
    <property type="protein sequence ID" value="KAJ1174227.1"/>
    <property type="molecule type" value="Genomic_DNA"/>
</dbReference>
<evidence type="ECO:0000313" key="3">
    <source>
        <dbReference type="Proteomes" id="UP001066276"/>
    </source>
</evidence>
<feature type="region of interest" description="Disordered" evidence="1">
    <location>
        <begin position="1"/>
        <end position="218"/>
    </location>
</feature>
<accession>A0AAV7TEH5</accession>
<dbReference type="PRINTS" id="PR01217">
    <property type="entry name" value="PRICHEXTENSN"/>
</dbReference>
<keyword evidence="3" id="KW-1185">Reference proteome</keyword>
<evidence type="ECO:0000313" key="2">
    <source>
        <dbReference type="EMBL" id="KAJ1174227.1"/>
    </source>
</evidence>
<sequence>MAPTRPSSTEQCAPRPAPVQPHRGPIVPLIRGPTLIPALHRALSSRGPEGSQANLPPPPQFARATLPFPGRQKASSGLTAGRLSCRSEGSCSSLHSTGTSHLGDREGQANPPPPPQFAGATLPPPGHQTASSGPGRPKPHVASPVSRPPGSVPSWPTAAAGSCSAPCRAPTGSSFRPHLRSRSPWPEPPASAPADRERDLGLRGSRPTALPDRQTSVR</sequence>
<name>A0AAV7TEH5_PLEWA</name>
<feature type="compositionally biased region" description="Pro residues" evidence="1">
    <location>
        <begin position="110"/>
        <end position="126"/>
    </location>
</feature>
<dbReference type="AlphaFoldDB" id="A0AAV7TEH5"/>
<gene>
    <name evidence="2" type="ORF">NDU88_006049</name>
</gene>